<gene>
    <name evidence="1" type="ORF">DC487_14425</name>
</gene>
<reference evidence="1 2" key="1">
    <citation type="submission" date="2018-04" db="EMBL/GenBank/DDBJ databases">
        <title>Sphingobacterium cortibacter sp. nov.</title>
        <authorList>
            <person name="Li Y."/>
        </authorList>
    </citation>
    <scope>NUCLEOTIDE SEQUENCE [LARGE SCALE GENOMIC DNA]</scope>
    <source>
        <strain evidence="1 2">2c-3</strain>
    </source>
</reference>
<evidence type="ECO:0000313" key="1">
    <source>
        <dbReference type="EMBL" id="PVH24278.1"/>
    </source>
</evidence>
<name>A0A2T8HFQ7_9SPHI</name>
<comment type="caution">
    <text evidence="1">The sequence shown here is derived from an EMBL/GenBank/DDBJ whole genome shotgun (WGS) entry which is preliminary data.</text>
</comment>
<dbReference type="OrthoDB" id="966005at2"/>
<organism evidence="1 2">
    <name type="scientific">Sphingobacterium corticibacter</name>
    <dbReference type="NCBI Taxonomy" id="2171749"/>
    <lineage>
        <taxon>Bacteria</taxon>
        <taxon>Pseudomonadati</taxon>
        <taxon>Bacteroidota</taxon>
        <taxon>Sphingobacteriia</taxon>
        <taxon>Sphingobacteriales</taxon>
        <taxon>Sphingobacteriaceae</taxon>
        <taxon>Sphingobacterium</taxon>
    </lineage>
</organism>
<evidence type="ECO:0000313" key="2">
    <source>
        <dbReference type="Proteomes" id="UP000245627"/>
    </source>
</evidence>
<dbReference type="RefSeq" id="WP_116776676.1">
    <property type="nucleotide sequence ID" value="NZ_QDKG01000006.1"/>
</dbReference>
<dbReference type="Proteomes" id="UP000245627">
    <property type="component" value="Unassembled WGS sequence"/>
</dbReference>
<accession>A0A2T8HFQ7</accession>
<proteinExistence type="predicted"/>
<sequence>MASANFDLRFKKDSRDGFGARLGYTNTGFVGDDKWISAFPLGINYVHGKGRCGLLLGFTTTFAVIPKNTDSWDYKSTVFAPEIGYRFRPIQQGLGLQLTWTRLFNTVDATKLAWFGLLFKEQTVGTNFAIE</sequence>
<dbReference type="EMBL" id="QDKG01000006">
    <property type="protein sequence ID" value="PVH24278.1"/>
    <property type="molecule type" value="Genomic_DNA"/>
</dbReference>
<protein>
    <submittedName>
        <fullName evidence="1">Uncharacterized protein</fullName>
    </submittedName>
</protein>
<keyword evidence="2" id="KW-1185">Reference proteome</keyword>
<dbReference type="AlphaFoldDB" id="A0A2T8HFQ7"/>